<organism evidence="2 3">
    <name type="scientific">Scylla paramamosain</name>
    <name type="common">Mud crab</name>
    <dbReference type="NCBI Taxonomy" id="85552"/>
    <lineage>
        <taxon>Eukaryota</taxon>
        <taxon>Metazoa</taxon>
        <taxon>Ecdysozoa</taxon>
        <taxon>Arthropoda</taxon>
        <taxon>Crustacea</taxon>
        <taxon>Multicrustacea</taxon>
        <taxon>Malacostraca</taxon>
        <taxon>Eumalacostraca</taxon>
        <taxon>Eucarida</taxon>
        <taxon>Decapoda</taxon>
        <taxon>Pleocyemata</taxon>
        <taxon>Brachyura</taxon>
        <taxon>Eubrachyura</taxon>
        <taxon>Portunoidea</taxon>
        <taxon>Portunidae</taxon>
        <taxon>Portuninae</taxon>
        <taxon>Scylla</taxon>
    </lineage>
</organism>
<gene>
    <name evidence="2" type="ORF">O3P69_011225</name>
</gene>
<comment type="caution">
    <text evidence="2">The sequence shown here is derived from an EMBL/GenBank/DDBJ whole genome shotgun (WGS) entry which is preliminary data.</text>
</comment>
<evidence type="ECO:0000313" key="2">
    <source>
        <dbReference type="EMBL" id="KAK8378592.1"/>
    </source>
</evidence>
<accession>A0AAW0SWN9</accession>
<dbReference type="Proteomes" id="UP001487740">
    <property type="component" value="Unassembled WGS sequence"/>
</dbReference>
<keyword evidence="3" id="KW-1185">Reference proteome</keyword>
<protein>
    <submittedName>
        <fullName evidence="2">Uncharacterized protein</fullName>
    </submittedName>
</protein>
<proteinExistence type="predicted"/>
<dbReference type="AlphaFoldDB" id="A0AAW0SWN9"/>
<dbReference type="EMBL" id="JARAKH010000045">
    <property type="protein sequence ID" value="KAK8378592.1"/>
    <property type="molecule type" value="Genomic_DNA"/>
</dbReference>
<evidence type="ECO:0000256" key="1">
    <source>
        <dbReference type="SAM" id="SignalP"/>
    </source>
</evidence>
<sequence length="202" mass="21547">MWPGDMQVCVLVVLGAVSAQEPTDPTAAVDVNTVAVDVGATATADAGGAAATGATATAAGGLANRGTLGLKFGPAFYGPGLKNPTAIPPNQNVVTILQNYLKSSGNADLRVFVDVDGAMHFTNQFGQETEVLDPTVNEFLELGADPFEMQERLTELRQQSLDQAILRCETEMRQRESDEDDRQTTKTNCAAECSWCCRFFLP</sequence>
<name>A0AAW0SWN9_SCYPA</name>
<feature type="signal peptide" evidence="1">
    <location>
        <begin position="1"/>
        <end position="19"/>
    </location>
</feature>
<keyword evidence="1" id="KW-0732">Signal</keyword>
<feature type="chain" id="PRO_5043597962" evidence="1">
    <location>
        <begin position="20"/>
        <end position="202"/>
    </location>
</feature>
<reference evidence="2 3" key="1">
    <citation type="submission" date="2023-03" db="EMBL/GenBank/DDBJ databases">
        <title>High-quality genome of Scylla paramamosain provides insights in environmental adaptation.</title>
        <authorList>
            <person name="Zhang L."/>
        </authorList>
    </citation>
    <scope>NUCLEOTIDE SEQUENCE [LARGE SCALE GENOMIC DNA]</scope>
    <source>
        <strain evidence="2">LZ_2023a</strain>
        <tissue evidence="2">Muscle</tissue>
    </source>
</reference>
<evidence type="ECO:0000313" key="3">
    <source>
        <dbReference type="Proteomes" id="UP001487740"/>
    </source>
</evidence>